<dbReference type="Gene3D" id="2.60.120.460">
    <property type="entry name" value="YjbQ-like"/>
    <property type="match status" value="1"/>
</dbReference>
<sequence length="138" mass="15325">MHITLTIPTHGPGLYEITRQVRDWAEGAGLSEAVLTLMIRHTSASLLIQENADPEVRTDLTEFFNRLVPPSDHPSMSFLTHTYEGPDDMPAHIKAALLPTCLTIPLIGGRLALGTWQGIYLMEHRRAPHARQVAAVLR</sequence>
<dbReference type="OrthoDB" id="9801725at2"/>
<gene>
    <name evidence="2" type="ORF">E7811_02565</name>
</gene>
<dbReference type="EMBL" id="SSND01000001">
    <property type="protein sequence ID" value="THD84638.1"/>
    <property type="molecule type" value="Genomic_DNA"/>
</dbReference>
<dbReference type="PANTHER" id="PTHR30615:SF8">
    <property type="entry name" value="UPF0047 PROTEIN C4A8.02C"/>
    <property type="match status" value="1"/>
</dbReference>
<evidence type="ECO:0000313" key="2">
    <source>
        <dbReference type="EMBL" id="THD84638.1"/>
    </source>
</evidence>
<protein>
    <submittedName>
        <fullName evidence="2">YjbQ family protein</fullName>
    </submittedName>
</protein>
<dbReference type="InterPro" id="IPR035917">
    <property type="entry name" value="YjbQ-like_sf"/>
</dbReference>
<evidence type="ECO:0000256" key="1">
    <source>
        <dbReference type="ARBA" id="ARBA00005534"/>
    </source>
</evidence>
<proteinExistence type="inferred from homology"/>
<comment type="caution">
    <text evidence="2">The sequence shown here is derived from an EMBL/GenBank/DDBJ whole genome shotgun (WGS) entry which is preliminary data.</text>
</comment>
<keyword evidence="3" id="KW-1185">Reference proteome</keyword>
<dbReference type="InterPro" id="IPR001602">
    <property type="entry name" value="UPF0047_YjbQ-like"/>
</dbReference>
<dbReference type="RefSeq" id="WP_136393019.1">
    <property type="nucleotide sequence ID" value="NZ_SSND01000001.1"/>
</dbReference>
<dbReference type="Pfam" id="PF01894">
    <property type="entry name" value="YjbQ"/>
    <property type="match status" value="1"/>
</dbReference>
<dbReference type="PANTHER" id="PTHR30615">
    <property type="entry name" value="UNCHARACTERIZED PROTEIN YJBQ-RELATED"/>
    <property type="match status" value="1"/>
</dbReference>
<name>A0A4S3MQB7_9RHOB</name>
<dbReference type="PIRSF" id="PIRSF004681">
    <property type="entry name" value="UCP004681"/>
    <property type="match status" value="1"/>
</dbReference>
<organism evidence="2 3">
    <name type="scientific">Aliigemmobacter aestuarii</name>
    <dbReference type="NCBI Taxonomy" id="1445661"/>
    <lineage>
        <taxon>Bacteria</taxon>
        <taxon>Pseudomonadati</taxon>
        <taxon>Pseudomonadota</taxon>
        <taxon>Alphaproteobacteria</taxon>
        <taxon>Rhodobacterales</taxon>
        <taxon>Paracoccaceae</taxon>
        <taxon>Aliigemmobacter</taxon>
    </lineage>
</organism>
<dbReference type="SUPFAM" id="SSF111038">
    <property type="entry name" value="YjbQ-like"/>
    <property type="match status" value="1"/>
</dbReference>
<dbReference type="NCBIfam" id="TIGR00149">
    <property type="entry name" value="TIGR00149_YjbQ"/>
    <property type="match status" value="1"/>
</dbReference>
<dbReference type="AlphaFoldDB" id="A0A4S3MQB7"/>
<dbReference type="Proteomes" id="UP000309450">
    <property type="component" value="Unassembled WGS sequence"/>
</dbReference>
<reference evidence="2 3" key="1">
    <citation type="submission" date="2019-04" db="EMBL/GenBank/DDBJ databases">
        <title>Draft genome sequence of Gemmobacter aestuarii sp. nov.</title>
        <authorList>
            <person name="Hameed A."/>
            <person name="Lin S.-Y."/>
            <person name="Shahina M."/>
            <person name="Lai W.-A."/>
            <person name="Young C.-C."/>
        </authorList>
    </citation>
    <scope>NUCLEOTIDE SEQUENCE [LARGE SCALE GENOMIC DNA]</scope>
    <source>
        <strain evidence="2 3">CC-PW-75</strain>
    </source>
</reference>
<evidence type="ECO:0000313" key="3">
    <source>
        <dbReference type="Proteomes" id="UP000309450"/>
    </source>
</evidence>
<accession>A0A4S3MQB7</accession>
<comment type="similarity">
    <text evidence="1">Belongs to the UPF0047 family.</text>
</comment>